<dbReference type="PANTHER" id="PTHR37464:SF1">
    <property type="entry name" value="BLL2463 PROTEIN"/>
    <property type="match status" value="1"/>
</dbReference>
<dbReference type="NCBIfam" id="TIGR02226">
    <property type="entry name" value="two_anch"/>
    <property type="match status" value="1"/>
</dbReference>
<dbReference type="InterPro" id="IPR025297">
    <property type="entry name" value="DUF4159"/>
</dbReference>
<dbReference type="STRING" id="665467.SAMN02982931_03650"/>
<dbReference type="AlphaFoldDB" id="A0A1G6DQM8"/>
<name>A0A1G6DQM8_9HYPH</name>
<dbReference type="OrthoDB" id="9773014at2"/>
<evidence type="ECO:0000259" key="3">
    <source>
        <dbReference type="Pfam" id="PF13709"/>
    </source>
</evidence>
<feature type="transmembrane region" description="Helical" evidence="1">
    <location>
        <begin position="657"/>
        <end position="680"/>
    </location>
</feature>
<dbReference type="Gene3D" id="3.40.50.880">
    <property type="match status" value="1"/>
</dbReference>
<protein>
    <submittedName>
        <fullName evidence="4">N-terminal double-transmembrane domain-containing protein</fullName>
    </submittedName>
</protein>
<keyword evidence="5" id="KW-1185">Reference proteome</keyword>
<dbReference type="Pfam" id="PF07584">
    <property type="entry name" value="BatA"/>
    <property type="match status" value="1"/>
</dbReference>
<accession>A0A1G6DQM8</accession>
<evidence type="ECO:0000313" key="5">
    <source>
        <dbReference type="Proteomes" id="UP000199071"/>
    </source>
</evidence>
<proteinExistence type="predicted"/>
<dbReference type="Pfam" id="PF13709">
    <property type="entry name" value="DUF4159"/>
    <property type="match status" value="1"/>
</dbReference>
<dbReference type="PANTHER" id="PTHR37464">
    <property type="entry name" value="BLL2463 PROTEIN"/>
    <property type="match status" value="1"/>
</dbReference>
<dbReference type="Gene3D" id="3.40.50.12140">
    <property type="entry name" value="Domain of unknown function DUF4159"/>
    <property type="match status" value="1"/>
</dbReference>
<feature type="domain" description="Aerotolerance regulator N-terminal" evidence="2">
    <location>
        <begin position="6"/>
        <end position="80"/>
    </location>
</feature>
<keyword evidence="1" id="KW-0472">Membrane</keyword>
<organism evidence="4 5">
    <name type="scientific">Bauldia litoralis</name>
    <dbReference type="NCBI Taxonomy" id="665467"/>
    <lineage>
        <taxon>Bacteria</taxon>
        <taxon>Pseudomonadati</taxon>
        <taxon>Pseudomonadota</taxon>
        <taxon>Alphaproteobacteria</taxon>
        <taxon>Hyphomicrobiales</taxon>
        <taxon>Kaistiaceae</taxon>
        <taxon>Bauldia</taxon>
    </lineage>
</organism>
<dbReference type="InterPro" id="IPR024163">
    <property type="entry name" value="Aerotolerance_reg_N"/>
</dbReference>
<evidence type="ECO:0000313" key="4">
    <source>
        <dbReference type="EMBL" id="SDB47517.1"/>
    </source>
</evidence>
<dbReference type="SUPFAM" id="SSF52317">
    <property type="entry name" value="Class I glutamine amidotransferase-like"/>
    <property type="match status" value="1"/>
</dbReference>
<dbReference type="EMBL" id="FMXQ01000008">
    <property type="protein sequence ID" value="SDB47517.1"/>
    <property type="molecule type" value="Genomic_DNA"/>
</dbReference>
<evidence type="ECO:0000259" key="2">
    <source>
        <dbReference type="Pfam" id="PF07584"/>
    </source>
</evidence>
<sequence length="935" mass="99185">MSGLPFAFAYAPILLALLALPLIWLLLRVTPPKPKTESFPPTRLLLEISRKEEQPARTPWWLILLRCLMAAALIVALAGPVYKPATEQAPGSGPLLLVVDNGWASAPHWEATVETARRVIGLAEEDGRPMSLLATADGPGQELAPADAAETTRRLEALAPRPYAASYSDLVPTIDAAIRETPFGGLAWLSDGLGGDTNAAFGGYLAEWIDGPMVVYADSATETMALTPPIGGADALNVPVIRDDAGLPAAGFVRATDIKGRSIGDFPFDFPSGEASTEARIDLPVELRNDIARLDIVGAETAGAVQLLDERWRRRRVGLLSGAAADAAQPLLSPLYYIARAVQPFADVQEPRDANATVAVPELIEAGASVIVMADIGTLPADVETAVADWVAEGGTLVRFAGPHLSAATDSLIPARLRQGDRALGGSLTWQEEQPLASFSETSPFAGMTVPEDVLIKRQVLAEPDGDLTERTWAALDDGTPLVTAAQSGRGWLVLFHVTADTSWSNLPLSGAFVEMLRRVVAFSSAARTQTSADGQSAATIAPYRLLDGYGRFVPPGAEARPLPASATTIVPGPQHPPGLYGTEEGFRSLNLLDETATLARFDPASVPDATVQPYPSEAPTDLRPWLLAAALALFLLDALAVLWLNGMLNLRRRGPAVAAMLAIGFVVVAAASTVGPAVADEASDQFAIDAVSETRLAYVITGNGEIDAASEAGLSGLSRVLAERSALEPGSPVGVDPGRDELTFFPLLYWPIDPDSDLPTSATMARVDAYMRQGGTVLFDTRDQLERSSNLNTFSGTPAVERLRDMLANLDVPPLEPVPVDHVLTKAFYLLNDFPGRYSGGPLWVEAVEANQGRSDRPAQPGDGVSSILITGNDLAAAWAMNAAGDLLYATIPSDPLQREMAFRTGVNIVMYTLTGNYKADQVHVPALLERLGQ</sequence>
<evidence type="ECO:0000256" key="1">
    <source>
        <dbReference type="SAM" id="Phobius"/>
    </source>
</evidence>
<dbReference type="InterPro" id="IPR011933">
    <property type="entry name" value="Double_TM_dom"/>
</dbReference>
<keyword evidence="1 4" id="KW-0812">Transmembrane</keyword>
<feature type="transmembrane region" description="Helical" evidence="1">
    <location>
        <begin position="60"/>
        <end position="82"/>
    </location>
</feature>
<keyword evidence="1" id="KW-1133">Transmembrane helix</keyword>
<dbReference type="InterPro" id="IPR029062">
    <property type="entry name" value="Class_I_gatase-like"/>
</dbReference>
<feature type="transmembrane region" description="Helical" evidence="1">
    <location>
        <begin position="626"/>
        <end position="645"/>
    </location>
</feature>
<dbReference type="Proteomes" id="UP000199071">
    <property type="component" value="Unassembled WGS sequence"/>
</dbReference>
<dbReference type="RefSeq" id="WP_090878580.1">
    <property type="nucleotide sequence ID" value="NZ_FMXQ01000008.1"/>
</dbReference>
<feature type="domain" description="DUF4159" evidence="3">
    <location>
        <begin position="696"/>
        <end position="915"/>
    </location>
</feature>
<reference evidence="4 5" key="1">
    <citation type="submission" date="2016-10" db="EMBL/GenBank/DDBJ databases">
        <authorList>
            <person name="de Groot N.N."/>
        </authorList>
    </citation>
    <scope>NUCLEOTIDE SEQUENCE [LARGE SCALE GENOMIC DNA]</scope>
    <source>
        <strain evidence="4 5">ATCC 35022</strain>
    </source>
</reference>
<feature type="transmembrane region" description="Helical" evidence="1">
    <location>
        <begin position="6"/>
        <end position="27"/>
    </location>
</feature>
<dbReference type="CDD" id="cd03143">
    <property type="entry name" value="A4_beta-galactosidase_middle_domain"/>
    <property type="match status" value="1"/>
</dbReference>
<gene>
    <name evidence="4" type="ORF">SAMN02982931_03650</name>
</gene>